<sequence>MEQIKLSSSQRKILCDLAVVSARKGNLANAGLVLQNGKILASAESLVVSDCNASAHSERMLVEMVGHLRHSNYTPGLTMVSVVEPCTMCMSAVSQAGYKYLAYIIPAKRYVEKIPWVTDGIKINKERLASQFSEPLKLVHLSEYEEEFSRVFEREMKRFLA</sequence>
<dbReference type="Proteomes" id="UP000034107">
    <property type="component" value="Unassembled WGS sequence"/>
</dbReference>
<proteinExistence type="predicted"/>
<accession>A0A0G1QVE6</accession>
<gene>
    <name evidence="2" type="ORF">UX31_C0012G0014</name>
</gene>
<evidence type="ECO:0000313" key="3">
    <source>
        <dbReference type="Proteomes" id="UP000034107"/>
    </source>
</evidence>
<dbReference type="Pfam" id="PF00383">
    <property type="entry name" value="dCMP_cyt_deam_1"/>
    <property type="match status" value="1"/>
</dbReference>
<dbReference type="Gene3D" id="3.40.140.10">
    <property type="entry name" value="Cytidine Deaminase, domain 2"/>
    <property type="match status" value="1"/>
</dbReference>
<evidence type="ECO:0000313" key="2">
    <source>
        <dbReference type="EMBL" id="KKU21778.1"/>
    </source>
</evidence>
<dbReference type="AlphaFoldDB" id="A0A0G1QVE6"/>
<organism evidence="2 3">
    <name type="scientific">Candidatus Nomurabacteria bacterium GW2011_GWA1_46_11</name>
    <dbReference type="NCBI Taxonomy" id="1618732"/>
    <lineage>
        <taxon>Bacteria</taxon>
        <taxon>Candidatus Nomuraibacteriota</taxon>
    </lineage>
</organism>
<evidence type="ECO:0000259" key="1">
    <source>
        <dbReference type="Pfam" id="PF00383"/>
    </source>
</evidence>
<name>A0A0G1QVE6_9BACT</name>
<dbReference type="InterPro" id="IPR016193">
    <property type="entry name" value="Cytidine_deaminase-like"/>
</dbReference>
<comment type="caution">
    <text evidence="2">The sequence shown here is derived from an EMBL/GenBank/DDBJ whole genome shotgun (WGS) entry which is preliminary data.</text>
</comment>
<protein>
    <recommendedName>
        <fullName evidence="1">CMP/dCMP-type deaminase domain-containing protein</fullName>
    </recommendedName>
</protein>
<reference evidence="2 3" key="1">
    <citation type="journal article" date="2015" name="Nature">
        <title>rRNA introns, odd ribosomes, and small enigmatic genomes across a large radiation of phyla.</title>
        <authorList>
            <person name="Brown C.T."/>
            <person name="Hug L.A."/>
            <person name="Thomas B.C."/>
            <person name="Sharon I."/>
            <person name="Castelle C.J."/>
            <person name="Singh A."/>
            <person name="Wilkins M.J."/>
            <person name="Williams K.H."/>
            <person name="Banfield J.F."/>
        </authorList>
    </citation>
    <scope>NUCLEOTIDE SEQUENCE [LARGE SCALE GENOMIC DNA]</scope>
</reference>
<dbReference type="InterPro" id="IPR002125">
    <property type="entry name" value="CMP_dCMP_dom"/>
</dbReference>
<feature type="domain" description="CMP/dCMP-type deaminase" evidence="1">
    <location>
        <begin position="26"/>
        <end position="102"/>
    </location>
</feature>
<dbReference type="EMBL" id="LCLS01000012">
    <property type="protein sequence ID" value="KKU21778.1"/>
    <property type="molecule type" value="Genomic_DNA"/>
</dbReference>
<dbReference type="GO" id="GO:0003824">
    <property type="term" value="F:catalytic activity"/>
    <property type="evidence" value="ECO:0007669"/>
    <property type="project" value="InterPro"/>
</dbReference>
<dbReference type="SUPFAM" id="SSF53927">
    <property type="entry name" value="Cytidine deaminase-like"/>
    <property type="match status" value="1"/>
</dbReference>